<keyword evidence="11" id="KW-1185">Reference proteome</keyword>
<organism evidence="10 11">
    <name type="scientific">Oculimacula yallundae</name>
    <dbReference type="NCBI Taxonomy" id="86028"/>
    <lineage>
        <taxon>Eukaryota</taxon>
        <taxon>Fungi</taxon>
        <taxon>Dikarya</taxon>
        <taxon>Ascomycota</taxon>
        <taxon>Pezizomycotina</taxon>
        <taxon>Leotiomycetes</taxon>
        <taxon>Helotiales</taxon>
        <taxon>Ploettnerulaceae</taxon>
        <taxon>Oculimacula</taxon>
    </lineage>
</organism>
<dbReference type="PROSITE" id="PS00659">
    <property type="entry name" value="GLYCOSYL_HYDROL_F5"/>
    <property type="match status" value="1"/>
</dbReference>
<evidence type="ECO:0000256" key="5">
    <source>
        <dbReference type="ARBA" id="ARBA00023295"/>
    </source>
</evidence>
<comment type="similarity">
    <text evidence="2 6">Belongs to the glycosyl hydrolase 5 (cellulase A) family.</text>
</comment>
<feature type="signal peptide" evidence="8">
    <location>
        <begin position="1"/>
        <end position="17"/>
    </location>
</feature>
<evidence type="ECO:0000313" key="10">
    <source>
        <dbReference type="EMBL" id="KAL2066017.1"/>
    </source>
</evidence>
<dbReference type="EMBL" id="JAZHXI010000011">
    <property type="protein sequence ID" value="KAL2066017.1"/>
    <property type="molecule type" value="Genomic_DNA"/>
</dbReference>
<keyword evidence="8" id="KW-0732">Signal</keyword>
<gene>
    <name evidence="10" type="ORF">VTL71DRAFT_2088</name>
</gene>
<dbReference type="Gene3D" id="3.20.20.80">
    <property type="entry name" value="Glycosidases"/>
    <property type="match status" value="1"/>
</dbReference>
<comment type="catalytic activity">
    <reaction evidence="1">
        <text>Endohydrolysis of (1-&gt;4)-beta-D-glucosidic linkages in cellulose, lichenin and cereal beta-D-glucans.</text>
        <dbReference type="EC" id="3.2.1.4"/>
    </reaction>
</comment>
<feature type="compositionally biased region" description="Low complexity" evidence="7">
    <location>
        <begin position="362"/>
        <end position="372"/>
    </location>
</feature>
<evidence type="ECO:0000256" key="4">
    <source>
        <dbReference type="ARBA" id="ARBA00022801"/>
    </source>
</evidence>
<comment type="caution">
    <text evidence="10">The sequence shown here is derived from an EMBL/GenBank/DDBJ whole genome shotgun (WGS) entry which is preliminary data.</text>
</comment>
<evidence type="ECO:0000256" key="1">
    <source>
        <dbReference type="ARBA" id="ARBA00000966"/>
    </source>
</evidence>
<dbReference type="PANTHER" id="PTHR34142:SF5">
    <property type="entry name" value="CBM1 DOMAIN-CONTAINING PROTEIN"/>
    <property type="match status" value="1"/>
</dbReference>
<dbReference type="PANTHER" id="PTHR34142">
    <property type="entry name" value="ENDO-BETA-1,4-GLUCANASE A"/>
    <property type="match status" value="1"/>
</dbReference>
<dbReference type="SUPFAM" id="SSF51445">
    <property type="entry name" value="(Trans)glycosidases"/>
    <property type="match status" value="1"/>
</dbReference>
<evidence type="ECO:0000256" key="3">
    <source>
        <dbReference type="ARBA" id="ARBA00012601"/>
    </source>
</evidence>
<evidence type="ECO:0000313" key="11">
    <source>
        <dbReference type="Proteomes" id="UP001595075"/>
    </source>
</evidence>
<dbReference type="InterPro" id="IPR018087">
    <property type="entry name" value="Glyco_hydro_5_CS"/>
</dbReference>
<dbReference type="Pfam" id="PF00150">
    <property type="entry name" value="Cellulase"/>
    <property type="match status" value="1"/>
</dbReference>
<reference evidence="10 11" key="1">
    <citation type="journal article" date="2024" name="Commun. Biol.">
        <title>Comparative genomic analysis of thermophilic fungi reveals convergent evolutionary adaptations and gene losses.</title>
        <authorList>
            <person name="Steindorff A.S."/>
            <person name="Aguilar-Pontes M.V."/>
            <person name="Robinson A.J."/>
            <person name="Andreopoulos B."/>
            <person name="LaButti K."/>
            <person name="Kuo A."/>
            <person name="Mondo S."/>
            <person name="Riley R."/>
            <person name="Otillar R."/>
            <person name="Haridas S."/>
            <person name="Lipzen A."/>
            <person name="Grimwood J."/>
            <person name="Schmutz J."/>
            <person name="Clum A."/>
            <person name="Reid I.D."/>
            <person name="Moisan M.C."/>
            <person name="Butler G."/>
            <person name="Nguyen T.T.M."/>
            <person name="Dewar K."/>
            <person name="Conant G."/>
            <person name="Drula E."/>
            <person name="Henrissat B."/>
            <person name="Hansel C."/>
            <person name="Singer S."/>
            <person name="Hutchinson M.I."/>
            <person name="de Vries R.P."/>
            <person name="Natvig D.O."/>
            <person name="Powell A.J."/>
            <person name="Tsang A."/>
            <person name="Grigoriev I.V."/>
        </authorList>
    </citation>
    <scope>NUCLEOTIDE SEQUENCE [LARGE SCALE GENOMIC DNA]</scope>
    <source>
        <strain evidence="10 11">CBS 494.80</strain>
    </source>
</reference>
<evidence type="ECO:0000259" key="9">
    <source>
        <dbReference type="Pfam" id="PF00150"/>
    </source>
</evidence>
<keyword evidence="5 6" id="KW-0326">Glycosidase</keyword>
<proteinExistence type="inferred from homology"/>
<sequence length="470" mass="48794">MLLKALLTLGMVPLVFGKAQYMGMNIAGFEFGCETDGTCPTSKTQSPMGSDAVGQMQHFVKDDQMNIFRLPVSWQFLVNNKLGGTLDANNFGKFDQLIQACLGLGTFCAIDLHNFARWNGQIIGQSSGAVTDAQFADVWSQLATKYKTNQKVIFGLMNEPHDLDVPLWANSVQAAVTAIRNAGATSQMILLPGTNFASAGKFVSSGSGDALIKVKNPDGTVDGLVLDLHKYLDEDNSGTHAECTTDNIVDAFAITADFLRKNGRKALVSETGAGNTATCLVNFCAQNKFINDNSDVLMGYIAWAAGSFGTSYVLSLTPSKQNGKYVDNKLAAQCVVAPFVNAGPATFASSAVAVPTPSSAVGSVTSSQASTTNQNANRPSSTSVVSSRVAQSTSISSGTKTASFTGTSAAVLKGTGGIFATGRANQTVSASITGPRTSVPTLVATGGVGSVMRSCGSVFVAGSLVMAAII</sequence>
<name>A0ABR4C920_9HELO</name>
<keyword evidence="4 6" id="KW-0378">Hydrolase</keyword>
<dbReference type="InterPro" id="IPR017853">
    <property type="entry name" value="GH"/>
</dbReference>
<dbReference type="InterPro" id="IPR001547">
    <property type="entry name" value="Glyco_hydro_5"/>
</dbReference>
<evidence type="ECO:0000256" key="6">
    <source>
        <dbReference type="RuleBase" id="RU361153"/>
    </source>
</evidence>
<accession>A0ABR4C920</accession>
<feature type="region of interest" description="Disordered" evidence="7">
    <location>
        <begin position="362"/>
        <end position="384"/>
    </location>
</feature>
<dbReference type="Proteomes" id="UP001595075">
    <property type="component" value="Unassembled WGS sequence"/>
</dbReference>
<protein>
    <recommendedName>
        <fullName evidence="3">cellulase</fullName>
        <ecNumber evidence="3">3.2.1.4</ecNumber>
    </recommendedName>
</protein>
<evidence type="ECO:0000256" key="8">
    <source>
        <dbReference type="SAM" id="SignalP"/>
    </source>
</evidence>
<feature type="domain" description="Glycoside hydrolase family 5" evidence="9">
    <location>
        <begin position="48"/>
        <end position="305"/>
    </location>
</feature>
<dbReference type="EC" id="3.2.1.4" evidence="3"/>
<feature type="chain" id="PRO_5045634681" description="cellulase" evidence="8">
    <location>
        <begin position="18"/>
        <end position="470"/>
    </location>
</feature>
<evidence type="ECO:0000256" key="2">
    <source>
        <dbReference type="ARBA" id="ARBA00005641"/>
    </source>
</evidence>
<evidence type="ECO:0000256" key="7">
    <source>
        <dbReference type="SAM" id="MobiDB-lite"/>
    </source>
</evidence>